<dbReference type="PANTHER" id="PTHR45625:SF3">
    <property type="entry name" value="PEPTIDYL-PROLYL CIS-TRANS ISOMERASE B-RELATED"/>
    <property type="match status" value="1"/>
</dbReference>
<dbReference type="Gene3D" id="2.40.100.10">
    <property type="entry name" value="Cyclophilin-like"/>
    <property type="match status" value="1"/>
</dbReference>
<dbReference type="RefSeq" id="WP_380721098.1">
    <property type="nucleotide sequence ID" value="NZ_JBHTLK010000019.1"/>
</dbReference>
<dbReference type="EMBL" id="JBHTLK010000019">
    <property type="protein sequence ID" value="MFD1146778.1"/>
    <property type="molecule type" value="Genomic_DNA"/>
</dbReference>
<proteinExistence type="inferred from homology"/>
<evidence type="ECO:0000256" key="1">
    <source>
        <dbReference type="ARBA" id="ARBA00002388"/>
    </source>
</evidence>
<evidence type="ECO:0000256" key="2">
    <source>
        <dbReference type="RuleBase" id="RU363019"/>
    </source>
</evidence>
<keyword evidence="2" id="KW-0697">Rotamase</keyword>
<feature type="signal peptide" evidence="2">
    <location>
        <begin position="1"/>
        <end position="19"/>
    </location>
</feature>
<evidence type="ECO:0000313" key="5">
    <source>
        <dbReference type="Proteomes" id="UP001597168"/>
    </source>
</evidence>
<dbReference type="PROSITE" id="PS50072">
    <property type="entry name" value="CSA_PPIASE_2"/>
    <property type="match status" value="1"/>
</dbReference>
<feature type="domain" description="PPIase cyclophilin-type" evidence="3">
    <location>
        <begin position="76"/>
        <end position="224"/>
    </location>
</feature>
<evidence type="ECO:0000259" key="3">
    <source>
        <dbReference type="PROSITE" id="PS50072"/>
    </source>
</evidence>
<gene>
    <name evidence="4" type="ORF">ACFQ3T_06560</name>
</gene>
<dbReference type="InterPro" id="IPR029000">
    <property type="entry name" value="Cyclophilin-like_dom_sf"/>
</dbReference>
<sequence>MARRLLVSALILLTTACTTVVPGRPVAGSAPPAPVPTVGCEYPLVTGEPRYRRNPPEDGLAPAGGTHTVRIDTNRGRVDVELDAASAPCSVNSVRHLVGNGSYRSTSCHRLTVEGIWVLQCGDTDDNEVGTPGYTFDDPTAKTGGYTRGVVAMANAGPGTNGSQFFIVYRDSPLISADFPVIGRVTVGMDVVDAVAAGGVIPGTGYTEGDGEPATSLVFLAVEPA</sequence>
<comment type="caution">
    <text evidence="4">The sequence shown here is derived from an EMBL/GenBank/DDBJ whole genome shotgun (WGS) entry which is preliminary data.</text>
</comment>
<dbReference type="CDD" id="cd00317">
    <property type="entry name" value="cyclophilin"/>
    <property type="match status" value="1"/>
</dbReference>
<dbReference type="GO" id="GO:0003755">
    <property type="term" value="F:peptidyl-prolyl cis-trans isomerase activity"/>
    <property type="evidence" value="ECO:0007669"/>
    <property type="project" value="UniProtKB-EC"/>
</dbReference>
<comment type="catalytic activity">
    <reaction evidence="2">
        <text>[protein]-peptidylproline (omega=180) = [protein]-peptidylproline (omega=0)</text>
        <dbReference type="Rhea" id="RHEA:16237"/>
        <dbReference type="Rhea" id="RHEA-COMP:10747"/>
        <dbReference type="Rhea" id="RHEA-COMP:10748"/>
        <dbReference type="ChEBI" id="CHEBI:83833"/>
        <dbReference type="ChEBI" id="CHEBI:83834"/>
        <dbReference type="EC" id="5.2.1.8"/>
    </reaction>
</comment>
<dbReference type="EC" id="5.2.1.8" evidence="2"/>
<dbReference type="InterPro" id="IPR044666">
    <property type="entry name" value="Cyclophilin_A-like"/>
</dbReference>
<evidence type="ECO:0000313" key="4">
    <source>
        <dbReference type="EMBL" id="MFD1146778.1"/>
    </source>
</evidence>
<organism evidence="4 5">
    <name type="scientific">Saccharothrix hoggarensis</name>
    <dbReference type="NCBI Taxonomy" id="913853"/>
    <lineage>
        <taxon>Bacteria</taxon>
        <taxon>Bacillati</taxon>
        <taxon>Actinomycetota</taxon>
        <taxon>Actinomycetes</taxon>
        <taxon>Pseudonocardiales</taxon>
        <taxon>Pseudonocardiaceae</taxon>
        <taxon>Saccharothrix</taxon>
    </lineage>
</organism>
<keyword evidence="2 4" id="KW-0413">Isomerase</keyword>
<dbReference type="PRINTS" id="PR00153">
    <property type="entry name" value="CSAPPISMRASE"/>
</dbReference>
<comment type="similarity">
    <text evidence="2">Belongs to the cyclophilin-type PPIase family.</text>
</comment>
<feature type="chain" id="PRO_5044961151" description="Peptidyl-prolyl cis-trans isomerase" evidence="2">
    <location>
        <begin position="20"/>
        <end position="225"/>
    </location>
</feature>
<comment type="function">
    <text evidence="1 2">PPIases accelerate the folding of proteins. It catalyzes the cis-trans isomerization of proline imidic peptide bonds in oligopeptides.</text>
</comment>
<keyword evidence="5" id="KW-1185">Reference proteome</keyword>
<protein>
    <recommendedName>
        <fullName evidence="2">Peptidyl-prolyl cis-trans isomerase</fullName>
        <shortName evidence="2">PPIase</shortName>
        <ecNumber evidence="2">5.2.1.8</ecNumber>
    </recommendedName>
</protein>
<accession>A0ABW3QPU2</accession>
<dbReference type="Pfam" id="PF00160">
    <property type="entry name" value="Pro_isomerase"/>
    <property type="match status" value="1"/>
</dbReference>
<dbReference type="SUPFAM" id="SSF50891">
    <property type="entry name" value="Cyclophilin-like"/>
    <property type="match status" value="1"/>
</dbReference>
<dbReference type="Proteomes" id="UP001597168">
    <property type="component" value="Unassembled WGS sequence"/>
</dbReference>
<dbReference type="PROSITE" id="PS51257">
    <property type="entry name" value="PROKAR_LIPOPROTEIN"/>
    <property type="match status" value="1"/>
</dbReference>
<name>A0ABW3QPU2_9PSEU</name>
<dbReference type="PANTHER" id="PTHR45625">
    <property type="entry name" value="PEPTIDYL-PROLYL CIS-TRANS ISOMERASE-RELATED"/>
    <property type="match status" value="1"/>
</dbReference>
<reference evidence="5" key="1">
    <citation type="journal article" date="2019" name="Int. J. Syst. Evol. Microbiol.">
        <title>The Global Catalogue of Microorganisms (GCM) 10K type strain sequencing project: providing services to taxonomists for standard genome sequencing and annotation.</title>
        <authorList>
            <consortium name="The Broad Institute Genomics Platform"/>
            <consortium name="The Broad Institute Genome Sequencing Center for Infectious Disease"/>
            <person name="Wu L."/>
            <person name="Ma J."/>
        </authorList>
    </citation>
    <scope>NUCLEOTIDE SEQUENCE [LARGE SCALE GENOMIC DNA]</scope>
    <source>
        <strain evidence="5">CCUG 60214</strain>
    </source>
</reference>
<dbReference type="InterPro" id="IPR002130">
    <property type="entry name" value="Cyclophilin-type_PPIase_dom"/>
</dbReference>
<keyword evidence="2" id="KW-0732">Signal</keyword>